<feature type="region of interest" description="Disordered" evidence="1">
    <location>
        <begin position="25"/>
        <end position="66"/>
    </location>
</feature>
<organism evidence="2 3">
    <name type="scientific">Lasiosphaeris hirsuta</name>
    <dbReference type="NCBI Taxonomy" id="260670"/>
    <lineage>
        <taxon>Eukaryota</taxon>
        <taxon>Fungi</taxon>
        <taxon>Dikarya</taxon>
        <taxon>Ascomycota</taxon>
        <taxon>Pezizomycotina</taxon>
        <taxon>Sordariomycetes</taxon>
        <taxon>Sordariomycetidae</taxon>
        <taxon>Sordariales</taxon>
        <taxon>Lasiosphaeriaceae</taxon>
        <taxon>Lasiosphaeris</taxon>
    </lineage>
</organism>
<dbReference type="AlphaFoldDB" id="A0AA40E8Q0"/>
<feature type="region of interest" description="Disordered" evidence="1">
    <location>
        <begin position="314"/>
        <end position="375"/>
    </location>
</feature>
<evidence type="ECO:0000313" key="3">
    <source>
        <dbReference type="Proteomes" id="UP001172102"/>
    </source>
</evidence>
<feature type="compositionally biased region" description="Polar residues" evidence="1">
    <location>
        <begin position="231"/>
        <end position="245"/>
    </location>
</feature>
<feature type="compositionally biased region" description="Basic and acidic residues" evidence="1">
    <location>
        <begin position="153"/>
        <end position="162"/>
    </location>
</feature>
<gene>
    <name evidence="2" type="ORF">B0H67DRAFT_57123</name>
</gene>
<protein>
    <submittedName>
        <fullName evidence="2">Uncharacterized protein</fullName>
    </submittedName>
</protein>
<feature type="compositionally biased region" description="Polar residues" evidence="1">
    <location>
        <begin position="252"/>
        <end position="262"/>
    </location>
</feature>
<feature type="region of interest" description="Disordered" evidence="1">
    <location>
        <begin position="231"/>
        <end position="283"/>
    </location>
</feature>
<feature type="compositionally biased region" description="Basic and acidic residues" evidence="1">
    <location>
        <begin position="43"/>
        <end position="55"/>
    </location>
</feature>
<accession>A0AA40E8Q0</accession>
<evidence type="ECO:0000256" key="1">
    <source>
        <dbReference type="SAM" id="MobiDB-lite"/>
    </source>
</evidence>
<dbReference type="Proteomes" id="UP001172102">
    <property type="component" value="Unassembled WGS sequence"/>
</dbReference>
<feature type="region of interest" description="Disordered" evidence="1">
    <location>
        <begin position="136"/>
        <end position="162"/>
    </location>
</feature>
<comment type="caution">
    <text evidence="2">The sequence shown here is derived from an EMBL/GenBank/DDBJ whole genome shotgun (WGS) entry which is preliminary data.</text>
</comment>
<dbReference type="EMBL" id="JAUKUA010000001">
    <property type="protein sequence ID" value="KAK0731015.1"/>
    <property type="molecule type" value="Genomic_DNA"/>
</dbReference>
<sequence length="375" mass="41931">MKATLCDFWPSAVVTHLNPRALSNMEHTSNNIPSRLGALSASPDRRVQTSRETEMLRSPSPRRKFRRPDTNIWRKKAISGAIRTSANARSPQLTPIHRRPAQHFNFFNLDASNFVPTESYNLDFQPIEPKPARLAQPAAGSHVWQDRYSSGEPTERSQEIRSWESSGYGAPIFENHSRYSNPLALNQDALLQPNKFSFQHQWPQEHGFIPNPLQASSRAQGLLSPILQSSNTGVGSPTADNNGSLSHGFDHLNSNTNPSNYLASHFSPPHVPPSPQNHESRLHCPPAGLKDLLIHHPWKPVAWEYNRLPDFPSFSRHHSPQTGSFQPRDRQGRPPVWSGGVQTNATPTSNNISDRNQPGPLTSQSQEVKRPKTAV</sequence>
<evidence type="ECO:0000313" key="2">
    <source>
        <dbReference type="EMBL" id="KAK0731015.1"/>
    </source>
</evidence>
<name>A0AA40E8Q0_9PEZI</name>
<keyword evidence="3" id="KW-1185">Reference proteome</keyword>
<feature type="compositionally biased region" description="Polar residues" evidence="1">
    <location>
        <begin position="340"/>
        <end position="366"/>
    </location>
</feature>
<reference evidence="2" key="1">
    <citation type="submission" date="2023-06" db="EMBL/GenBank/DDBJ databases">
        <title>Genome-scale phylogeny and comparative genomics of the fungal order Sordariales.</title>
        <authorList>
            <consortium name="Lawrence Berkeley National Laboratory"/>
            <person name="Hensen N."/>
            <person name="Bonometti L."/>
            <person name="Westerberg I."/>
            <person name="Brannstrom I.O."/>
            <person name="Guillou S."/>
            <person name="Cros-Aarteil S."/>
            <person name="Calhoun S."/>
            <person name="Haridas S."/>
            <person name="Kuo A."/>
            <person name="Mondo S."/>
            <person name="Pangilinan J."/>
            <person name="Riley R."/>
            <person name="Labutti K."/>
            <person name="Andreopoulos B."/>
            <person name="Lipzen A."/>
            <person name="Chen C."/>
            <person name="Yanf M."/>
            <person name="Daum C."/>
            <person name="Ng V."/>
            <person name="Clum A."/>
            <person name="Steindorff A."/>
            <person name="Ohm R."/>
            <person name="Martin F."/>
            <person name="Silar P."/>
            <person name="Natvig D."/>
            <person name="Lalanne C."/>
            <person name="Gautier V."/>
            <person name="Ament-Velasquez S.L."/>
            <person name="Kruys A."/>
            <person name="Hutchinson M.I."/>
            <person name="Powell A.J."/>
            <person name="Barry K."/>
            <person name="Miller A.N."/>
            <person name="Grigoriev I.V."/>
            <person name="Debuchy R."/>
            <person name="Gladieux P."/>
            <person name="Thoren M.H."/>
            <person name="Johannesson H."/>
        </authorList>
    </citation>
    <scope>NUCLEOTIDE SEQUENCE</scope>
    <source>
        <strain evidence="2">SMH4607-1</strain>
    </source>
</reference>
<proteinExistence type="predicted"/>